<comment type="caution">
    <text evidence="2">The sequence shown here is derived from an EMBL/GenBank/DDBJ whole genome shotgun (WGS) entry which is preliminary data.</text>
</comment>
<evidence type="ECO:0000313" key="3">
    <source>
        <dbReference type="Proteomes" id="UP001386955"/>
    </source>
</evidence>
<sequence>MVSHFWVAREHEGRGQEGEVGQRRAPLSSSEVISLIDTCMDLLKDNNFRIRKARFRPRLFLHPLRNHFIALLPTVVDRLANAK</sequence>
<evidence type="ECO:0000313" key="2">
    <source>
        <dbReference type="EMBL" id="KAK7413029.1"/>
    </source>
</evidence>
<evidence type="ECO:0000256" key="1">
    <source>
        <dbReference type="SAM" id="MobiDB-lite"/>
    </source>
</evidence>
<proteinExistence type="predicted"/>
<keyword evidence="3" id="KW-1185">Reference proteome</keyword>
<dbReference type="EMBL" id="JAYMYS010000001">
    <property type="protein sequence ID" value="KAK7413029.1"/>
    <property type="molecule type" value="Genomic_DNA"/>
</dbReference>
<dbReference type="AlphaFoldDB" id="A0AAN9T2W8"/>
<organism evidence="2 3">
    <name type="scientific">Psophocarpus tetragonolobus</name>
    <name type="common">Winged bean</name>
    <name type="synonym">Dolichos tetragonolobus</name>
    <dbReference type="NCBI Taxonomy" id="3891"/>
    <lineage>
        <taxon>Eukaryota</taxon>
        <taxon>Viridiplantae</taxon>
        <taxon>Streptophyta</taxon>
        <taxon>Embryophyta</taxon>
        <taxon>Tracheophyta</taxon>
        <taxon>Spermatophyta</taxon>
        <taxon>Magnoliopsida</taxon>
        <taxon>eudicotyledons</taxon>
        <taxon>Gunneridae</taxon>
        <taxon>Pentapetalae</taxon>
        <taxon>rosids</taxon>
        <taxon>fabids</taxon>
        <taxon>Fabales</taxon>
        <taxon>Fabaceae</taxon>
        <taxon>Papilionoideae</taxon>
        <taxon>50 kb inversion clade</taxon>
        <taxon>NPAAA clade</taxon>
        <taxon>indigoferoid/millettioid clade</taxon>
        <taxon>Phaseoleae</taxon>
        <taxon>Psophocarpus</taxon>
    </lineage>
</organism>
<accession>A0AAN9T2W8</accession>
<feature type="compositionally biased region" description="Basic and acidic residues" evidence="1">
    <location>
        <begin position="7"/>
        <end position="22"/>
    </location>
</feature>
<dbReference type="Proteomes" id="UP001386955">
    <property type="component" value="Unassembled WGS sequence"/>
</dbReference>
<gene>
    <name evidence="2" type="ORF">VNO78_04863</name>
</gene>
<feature type="region of interest" description="Disordered" evidence="1">
    <location>
        <begin position="1"/>
        <end position="25"/>
    </location>
</feature>
<name>A0AAN9T2W8_PSOTE</name>
<protein>
    <submittedName>
        <fullName evidence="2">Uncharacterized protein</fullName>
    </submittedName>
</protein>
<reference evidence="2 3" key="1">
    <citation type="submission" date="2024-01" db="EMBL/GenBank/DDBJ databases">
        <title>The genomes of 5 underutilized Papilionoideae crops provide insights into root nodulation and disease resistanc.</title>
        <authorList>
            <person name="Jiang F."/>
        </authorList>
    </citation>
    <scope>NUCLEOTIDE SEQUENCE [LARGE SCALE GENOMIC DNA]</scope>
    <source>
        <strain evidence="2">DUOXIRENSHENG_FW03</strain>
        <tissue evidence="2">Leaves</tissue>
    </source>
</reference>